<comment type="caution">
    <text evidence="2">The sequence shown here is derived from an EMBL/GenBank/DDBJ whole genome shotgun (WGS) entry which is preliminary data.</text>
</comment>
<dbReference type="PANTHER" id="PTHR42964">
    <property type="entry name" value="ENOYL-COA HYDRATASE"/>
    <property type="match status" value="1"/>
</dbReference>
<keyword evidence="2" id="KW-0413">Isomerase</keyword>
<gene>
    <name evidence="2" type="ORF">HQN59_16145</name>
</gene>
<dbReference type="InterPro" id="IPR001753">
    <property type="entry name" value="Enoyl-CoA_hydra/iso"/>
</dbReference>
<dbReference type="Proteomes" id="UP000529637">
    <property type="component" value="Unassembled WGS sequence"/>
</dbReference>
<proteinExistence type="inferred from homology"/>
<dbReference type="GO" id="GO:0016853">
    <property type="term" value="F:isomerase activity"/>
    <property type="evidence" value="ECO:0007669"/>
    <property type="project" value="UniProtKB-KW"/>
</dbReference>
<dbReference type="Pfam" id="PF00378">
    <property type="entry name" value="ECH_1"/>
    <property type="match status" value="1"/>
</dbReference>
<evidence type="ECO:0000313" key="2">
    <source>
        <dbReference type="EMBL" id="NUZ07294.1"/>
    </source>
</evidence>
<evidence type="ECO:0000313" key="3">
    <source>
        <dbReference type="Proteomes" id="UP000529637"/>
    </source>
</evidence>
<name>A0A7Y6TXM6_9BURK</name>
<dbReference type="RefSeq" id="WP_176070139.1">
    <property type="nucleotide sequence ID" value="NZ_JABWMJ010000007.1"/>
</dbReference>
<dbReference type="CDD" id="cd06558">
    <property type="entry name" value="crotonase-like"/>
    <property type="match status" value="1"/>
</dbReference>
<organism evidence="2 3">
    <name type="scientific">Piscinibacter koreensis</name>
    <dbReference type="NCBI Taxonomy" id="2742824"/>
    <lineage>
        <taxon>Bacteria</taxon>
        <taxon>Pseudomonadati</taxon>
        <taxon>Pseudomonadota</taxon>
        <taxon>Betaproteobacteria</taxon>
        <taxon>Burkholderiales</taxon>
        <taxon>Sphaerotilaceae</taxon>
        <taxon>Piscinibacter</taxon>
    </lineage>
</organism>
<dbReference type="InterPro" id="IPR029045">
    <property type="entry name" value="ClpP/crotonase-like_dom_sf"/>
</dbReference>
<dbReference type="AlphaFoldDB" id="A0A7Y6TXM6"/>
<dbReference type="PANTHER" id="PTHR42964:SF1">
    <property type="entry name" value="POLYKETIDE BIOSYNTHESIS ENOYL-COA HYDRATASE PKSH-RELATED"/>
    <property type="match status" value="1"/>
</dbReference>
<evidence type="ECO:0000256" key="1">
    <source>
        <dbReference type="ARBA" id="ARBA00005254"/>
    </source>
</evidence>
<dbReference type="InterPro" id="IPR051683">
    <property type="entry name" value="Enoyl-CoA_Hydratase/Isomerase"/>
</dbReference>
<comment type="similarity">
    <text evidence="1">Belongs to the enoyl-CoA hydratase/isomerase family.</text>
</comment>
<sequence length="243" mass="26481">MSEQLKIEQDGRLLRVTLNRPSDNGISDAMAAEFSAAILKAHETSDAVLLRSCGPDFCTGRVRDPGMPPPAAEAYARRPEYNAIFDSYKAMRSSQVPVIGVLEGRVMGFGTAIAALCDVSFASDAATFNIPEITHNVMPTMVMSALYDRVNRNAILWMAYGADFIDAERAMALGIVSTVVPAAGLDAEVQRFCDVLLSRPRPAILGLKEYLRVAPRMDEQGAIDYARSLHSIVNTSAEMKKKH</sequence>
<reference evidence="2 3" key="1">
    <citation type="submission" date="2020-06" db="EMBL/GenBank/DDBJ databases">
        <title>Schlegella sp. ID0723 isolated from air conditioner.</title>
        <authorList>
            <person name="Kim D.Y."/>
            <person name="Kim D.-U."/>
        </authorList>
    </citation>
    <scope>NUCLEOTIDE SEQUENCE [LARGE SCALE GENOMIC DNA]</scope>
    <source>
        <strain evidence="2 3">ID0723</strain>
    </source>
</reference>
<keyword evidence="3" id="KW-1185">Reference proteome</keyword>
<dbReference type="Gene3D" id="3.90.226.10">
    <property type="entry name" value="2-enoyl-CoA Hydratase, Chain A, domain 1"/>
    <property type="match status" value="1"/>
</dbReference>
<dbReference type="SUPFAM" id="SSF52096">
    <property type="entry name" value="ClpP/crotonase"/>
    <property type="match status" value="1"/>
</dbReference>
<accession>A0A7Y6TXM6</accession>
<protein>
    <submittedName>
        <fullName evidence="2">Enoyl-CoA hydratase/isomerase family protein</fullName>
    </submittedName>
</protein>
<dbReference type="EMBL" id="JABWMJ010000007">
    <property type="protein sequence ID" value="NUZ07294.1"/>
    <property type="molecule type" value="Genomic_DNA"/>
</dbReference>